<keyword evidence="1" id="KW-1133">Transmembrane helix</keyword>
<sequence>MKYNTEYFLRKIINNEASEEEEIAFRQWLMNLNAQQQKQLLDKFEVIHNELTESKQLSPLPLPNITFNQKKNNSKYYAIAATVSLLIISIFTFLILSKSPEEIEYQTSTTGKTMNLEDGTAIKLMPNSKLKIHFTEDFRNIELKGEAFFQVAKDKTRPMIVTTEGVATTVLGTTFHIKQWKRGVLVNLIEGSIKVTHNDLQNKIVPLQQWYLDRSKNKSYLFKAKNEDFKEVKFENEPLEKIISYIEMRYDVDFDFHSKDLQECKISITLGNSPLLTSLELIEFATTLQFDRSGNHFKILGKCN</sequence>
<gene>
    <name evidence="4" type="ORF">GCM10011506_28160</name>
</gene>
<dbReference type="RefSeq" id="WP_188464558.1">
    <property type="nucleotide sequence ID" value="NZ_BAABHU010000009.1"/>
</dbReference>
<evidence type="ECO:0000313" key="4">
    <source>
        <dbReference type="EMBL" id="GGC40957.1"/>
    </source>
</evidence>
<dbReference type="InterPro" id="IPR012373">
    <property type="entry name" value="Ferrdict_sens_TM"/>
</dbReference>
<dbReference type="Pfam" id="PF16344">
    <property type="entry name" value="FecR_C"/>
    <property type="match status" value="1"/>
</dbReference>
<evidence type="ECO:0000259" key="3">
    <source>
        <dbReference type="Pfam" id="PF16344"/>
    </source>
</evidence>
<organism evidence="4 5">
    <name type="scientific">Marivirga lumbricoides</name>
    <dbReference type="NCBI Taxonomy" id="1046115"/>
    <lineage>
        <taxon>Bacteria</taxon>
        <taxon>Pseudomonadati</taxon>
        <taxon>Bacteroidota</taxon>
        <taxon>Cytophagia</taxon>
        <taxon>Cytophagales</taxon>
        <taxon>Marivirgaceae</taxon>
        <taxon>Marivirga</taxon>
    </lineage>
</organism>
<dbReference type="InterPro" id="IPR032508">
    <property type="entry name" value="FecR_C"/>
</dbReference>
<dbReference type="PANTHER" id="PTHR30273">
    <property type="entry name" value="PERIPLASMIC SIGNAL SENSOR AND SIGMA FACTOR ACTIVATOR FECR-RELATED"/>
    <property type="match status" value="1"/>
</dbReference>
<dbReference type="InterPro" id="IPR006860">
    <property type="entry name" value="FecR"/>
</dbReference>
<protein>
    <recommendedName>
        <fullName evidence="6">FecR protein domain-containing protein</fullName>
    </recommendedName>
</protein>
<dbReference type="Pfam" id="PF04773">
    <property type="entry name" value="FecR"/>
    <property type="match status" value="1"/>
</dbReference>
<dbReference type="Proteomes" id="UP000636010">
    <property type="component" value="Unassembled WGS sequence"/>
</dbReference>
<feature type="domain" description="FecR protein" evidence="2">
    <location>
        <begin position="113"/>
        <end position="194"/>
    </location>
</feature>
<keyword evidence="1" id="KW-0812">Transmembrane</keyword>
<dbReference type="Gene3D" id="3.55.50.30">
    <property type="match status" value="1"/>
</dbReference>
<comment type="caution">
    <text evidence="4">The sequence shown here is derived from an EMBL/GenBank/DDBJ whole genome shotgun (WGS) entry which is preliminary data.</text>
</comment>
<accession>A0ABQ1MIH2</accession>
<keyword evidence="1" id="KW-0472">Membrane</keyword>
<dbReference type="PIRSF" id="PIRSF018266">
    <property type="entry name" value="FecR"/>
    <property type="match status" value="1"/>
</dbReference>
<dbReference type="Gene3D" id="2.60.120.1440">
    <property type="match status" value="1"/>
</dbReference>
<reference evidence="5" key="1">
    <citation type="journal article" date="2019" name="Int. J. Syst. Evol. Microbiol.">
        <title>The Global Catalogue of Microorganisms (GCM) 10K type strain sequencing project: providing services to taxonomists for standard genome sequencing and annotation.</title>
        <authorList>
            <consortium name="The Broad Institute Genomics Platform"/>
            <consortium name="The Broad Institute Genome Sequencing Center for Infectious Disease"/>
            <person name="Wu L."/>
            <person name="Ma J."/>
        </authorList>
    </citation>
    <scope>NUCLEOTIDE SEQUENCE [LARGE SCALE GENOMIC DNA]</scope>
    <source>
        <strain evidence="5">CGMCC 1.10832</strain>
    </source>
</reference>
<feature type="domain" description="Protein FecR C-terminal" evidence="3">
    <location>
        <begin position="233"/>
        <end position="297"/>
    </location>
</feature>
<evidence type="ECO:0008006" key="6">
    <source>
        <dbReference type="Google" id="ProtNLM"/>
    </source>
</evidence>
<evidence type="ECO:0000313" key="5">
    <source>
        <dbReference type="Proteomes" id="UP000636010"/>
    </source>
</evidence>
<name>A0ABQ1MIH2_9BACT</name>
<evidence type="ECO:0000256" key="1">
    <source>
        <dbReference type="SAM" id="Phobius"/>
    </source>
</evidence>
<evidence type="ECO:0000259" key="2">
    <source>
        <dbReference type="Pfam" id="PF04773"/>
    </source>
</evidence>
<dbReference type="PANTHER" id="PTHR30273:SF2">
    <property type="entry name" value="PROTEIN FECR"/>
    <property type="match status" value="1"/>
</dbReference>
<keyword evidence="5" id="KW-1185">Reference proteome</keyword>
<proteinExistence type="predicted"/>
<feature type="transmembrane region" description="Helical" evidence="1">
    <location>
        <begin position="76"/>
        <end position="96"/>
    </location>
</feature>
<dbReference type="EMBL" id="BMEC01000009">
    <property type="protein sequence ID" value="GGC40957.1"/>
    <property type="molecule type" value="Genomic_DNA"/>
</dbReference>